<dbReference type="EMBL" id="CP002083">
    <property type="protein sequence ID" value="ADJ24788.1"/>
    <property type="molecule type" value="Genomic_DNA"/>
</dbReference>
<gene>
    <name evidence="1" type="ordered locus">Hden_2993</name>
</gene>
<dbReference type="OrthoDB" id="9882352at2"/>
<sequence>MKIFLDDDDAPNPADRETAVRIVTEIMRNDVMSRGTFLIEGYSSARRIAQALTAARVDEVRRGFSKPFRMRAIKRARGADAVMEKWPSLRPLHRWLEVDGVRFQYYRATWNRAPLISDDGRIELEERPDFWTACIDGRPVVTCGATRRFDTEIAAARAALERLAKDIML</sequence>
<dbReference type="AlphaFoldDB" id="D8JVD4"/>
<dbReference type="KEGG" id="hdn:Hden_2993"/>
<reference evidence="2" key="1">
    <citation type="journal article" date="2011" name="J. Bacteriol.">
        <title>Genome sequences of eight morphologically diverse alphaproteobacteria.</title>
        <authorList>
            <consortium name="US DOE Joint Genome Institute"/>
            <person name="Brown P.J."/>
            <person name="Kysela D.T."/>
            <person name="Buechlein A."/>
            <person name="Hemmerich C."/>
            <person name="Brun Y.V."/>
        </authorList>
    </citation>
    <scope>NUCLEOTIDE SEQUENCE [LARGE SCALE GENOMIC DNA]</scope>
    <source>
        <strain evidence="2">ATCC 51888 / DSM 1869 / NCIB 11706 / TK 0415</strain>
    </source>
</reference>
<evidence type="ECO:0000313" key="2">
    <source>
        <dbReference type="Proteomes" id="UP000002033"/>
    </source>
</evidence>
<evidence type="ECO:0000313" key="1">
    <source>
        <dbReference type="EMBL" id="ADJ24788.1"/>
    </source>
</evidence>
<organism evidence="1 2">
    <name type="scientific">Hyphomicrobium denitrificans (strain ATCC 51888 / DSM 1869 / NCIMB 11706 / TK 0415)</name>
    <dbReference type="NCBI Taxonomy" id="582899"/>
    <lineage>
        <taxon>Bacteria</taxon>
        <taxon>Pseudomonadati</taxon>
        <taxon>Pseudomonadota</taxon>
        <taxon>Alphaproteobacteria</taxon>
        <taxon>Hyphomicrobiales</taxon>
        <taxon>Hyphomicrobiaceae</taxon>
        <taxon>Hyphomicrobium</taxon>
    </lineage>
</organism>
<dbReference type="STRING" id="582899.Hden_2993"/>
<dbReference type="Proteomes" id="UP000002033">
    <property type="component" value="Chromosome"/>
</dbReference>
<name>D8JVD4_HYPDA</name>
<keyword evidence="2" id="KW-1185">Reference proteome</keyword>
<accession>D8JVD4</accession>
<proteinExistence type="predicted"/>
<dbReference type="HOGENOM" id="CLU_1576366_0_0_5"/>
<protein>
    <submittedName>
        <fullName evidence="1">Uncharacterized protein</fullName>
    </submittedName>
</protein>
<dbReference type="RefSeq" id="WP_013216947.1">
    <property type="nucleotide sequence ID" value="NC_014313.1"/>
</dbReference>